<dbReference type="PROSITE" id="PS51440">
    <property type="entry name" value="TIM_2"/>
    <property type="match status" value="1"/>
</dbReference>
<keyword evidence="5 9" id="KW-0312">Gluconeogenesis</keyword>
<dbReference type="AlphaFoldDB" id="A0A6J4RPU9"/>
<evidence type="ECO:0000256" key="9">
    <source>
        <dbReference type="HAMAP-Rule" id="MF_00147"/>
    </source>
</evidence>
<dbReference type="InterPro" id="IPR020861">
    <property type="entry name" value="Triosephosphate_isomerase_AS"/>
</dbReference>
<feature type="active site" description="Proton acceptor" evidence="9">
    <location>
        <position position="168"/>
    </location>
</feature>
<comment type="pathway">
    <text evidence="9 10">Carbohydrate biosynthesis; gluconeogenesis.</text>
</comment>
<dbReference type="GO" id="GO:0004807">
    <property type="term" value="F:triose-phosphate isomerase activity"/>
    <property type="evidence" value="ECO:0007669"/>
    <property type="project" value="UniProtKB-UniRule"/>
</dbReference>
<dbReference type="InterPro" id="IPR035990">
    <property type="entry name" value="TIM_sf"/>
</dbReference>
<evidence type="ECO:0000256" key="10">
    <source>
        <dbReference type="RuleBase" id="RU363013"/>
    </source>
</evidence>
<proteinExistence type="inferred from homology"/>
<dbReference type="EC" id="5.3.1.1" evidence="3 9"/>
<dbReference type="InterPro" id="IPR000652">
    <property type="entry name" value="Triosephosphate_isomerase"/>
</dbReference>
<protein>
    <recommendedName>
        <fullName evidence="4 9">Triosephosphate isomerase</fullName>
        <shortName evidence="9">TIM</shortName>
        <shortName evidence="9">TPI</shortName>
        <ecNumber evidence="3 9">5.3.1.1</ecNumber>
    </recommendedName>
    <alternativeName>
        <fullName evidence="9">Triose-phosphate isomerase</fullName>
    </alternativeName>
</protein>
<dbReference type="SUPFAM" id="SSF51351">
    <property type="entry name" value="Triosephosphate isomerase (TIM)"/>
    <property type="match status" value="1"/>
</dbReference>
<name>A0A6J4RPU9_9ACTN</name>
<comment type="similarity">
    <text evidence="2 9 10">Belongs to the triosephosphate isomerase family.</text>
</comment>
<comment type="subunit">
    <text evidence="9 10">Homodimer.</text>
</comment>
<dbReference type="HAMAP" id="MF_00147_B">
    <property type="entry name" value="TIM_B"/>
    <property type="match status" value="1"/>
</dbReference>
<dbReference type="NCBIfam" id="TIGR00419">
    <property type="entry name" value="tim"/>
    <property type="match status" value="1"/>
</dbReference>
<dbReference type="Gene3D" id="3.20.20.70">
    <property type="entry name" value="Aldolase class I"/>
    <property type="match status" value="1"/>
</dbReference>
<evidence type="ECO:0000256" key="1">
    <source>
        <dbReference type="ARBA" id="ARBA00004680"/>
    </source>
</evidence>
<gene>
    <name evidence="9" type="primary">tpiA</name>
    <name evidence="11" type="ORF">AVDCRST_MAG38-1464</name>
</gene>
<evidence type="ECO:0000256" key="5">
    <source>
        <dbReference type="ARBA" id="ARBA00022432"/>
    </source>
</evidence>
<dbReference type="CDD" id="cd00311">
    <property type="entry name" value="TIM"/>
    <property type="match status" value="1"/>
</dbReference>
<evidence type="ECO:0000256" key="8">
    <source>
        <dbReference type="ARBA" id="ARBA00023235"/>
    </source>
</evidence>
<comment type="catalytic activity">
    <reaction evidence="9 10">
        <text>D-glyceraldehyde 3-phosphate = dihydroxyacetone phosphate</text>
        <dbReference type="Rhea" id="RHEA:18585"/>
        <dbReference type="ChEBI" id="CHEBI:57642"/>
        <dbReference type="ChEBI" id="CHEBI:59776"/>
        <dbReference type="EC" id="5.3.1.1"/>
    </reaction>
</comment>
<evidence type="ECO:0000256" key="4">
    <source>
        <dbReference type="ARBA" id="ARBA00019397"/>
    </source>
</evidence>
<accession>A0A6J4RPU9</accession>
<dbReference type="GO" id="GO:0005829">
    <property type="term" value="C:cytosol"/>
    <property type="evidence" value="ECO:0007669"/>
    <property type="project" value="TreeGrafter"/>
</dbReference>
<dbReference type="InterPro" id="IPR022896">
    <property type="entry name" value="TrioseP_Isoase_bac/euk"/>
</dbReference>
<dbReference type="PANTHER" id="PTHR21139">
    <property type="entry name" value="TRIOSEPHOSPHATE ISOMERASE"/>
    <property type="match status" value="1"/>
</dbReference>
<comment type="subcellular location">
    <subcellularLocation>
        <location evidence="9 10">Cytoplasm</location>
    </subcellularLocation>
</comment>
<dbReference type="UniPathway" id="UPA00109">
    <property type="reaction ID" value="UER00189"/>
</dbReference>
<evidence type="ECO:0000256" key="7">
    <source>
        <dbReference type="ARBA" id="ARBA00023152"/>
    </source>
</evidence>
<dbReference type="PROSITE" id="PS00171">
    <property type="entry name" value="TIM_1"/>
    <property type="match status" value="1"/>
</dbReference>
<dbReference type="GO" id="GO:0046166">
    <property type="term" value="P:glyceraldehyde-3-phosphate biosynthetic process"/>
    <property type="evidence" value="ECO:0007669"/>
    <property type="project" value="TreeGrafter"/>
</dbReference>
<reference evidence="11" key="1">
    <citation type="submission" date="2020-02" db="EMBL/GenBank/DDBJ databases">
        <authorList>
            <person name="Meier V. D."/>
        </authorList>
    </citation>
    <scope>NUCLEOTIDE SEQUENCE</scope>
    <source>
        <strain evidence="11">AVDCRST_MAG38</strain>
    </source>
</reference>
<feature type="binding site" evidence="9">
    <location>
        <position position="213"/>
    </location>
    <ligand>
        <name>substrate</name>
    </ligand>
</feature>
<comment type="function">
    <text evidence="9">Involved in the gluconeogenesis. Catalyzes stereospecifically the conversion of dihydroxyacetone phosphate (DHAP) to D-glyceraldehyde-3-phosphate (G3P).</text>
</comment>
<keyword evidence="7 9" id="KW-0324">Glycolysis</keyword>
<dbReference type="FunFam" id="3.20.20.70:FF:000016">
    <property type="entry name" value="Triosephosphate isomerase"/>
    <property type="match status" value="1"/>
</dbReference>
<evidence type="ECO:0000256" key="2">
    <source>
        <dbReference type="ARBA" id="ARBA00007422"/>
    </source>
</evidence>
<dbReference type="GO" id="GO:0006096">
    <property type="term" value="P:glycolytic process"/>
    <property type="evidence" value="ECO:0007669"/>
    <property type="project" value="UniProtKB-UniRule"/>
</dbReference>
<feature type="binding site" evidence="9">
    <location>
        <position position="174"/>
    </location>
    <ligand>
        <name>substrate</name>
    </ligand>
</feature>
<evidence type="ECO:0000256" key="3">
    <source>
        <dbReference type="ARBA" id="ARBA00011940"/>
    </source>
</evidence>
<evidence type="ECO:0000313" key="11">
    <source>
        <dbReference type="EMBL" id="CAA9473262.1"/>
    </source>
</evidence>
<feature type="binding site" evidence="9">
    <location>
        <begin position="234"/>
        <end position="235"/>
    </location>
    <ligand>
        <name>substrate</name>
    </ligand>
</feature>
<sequence>MSRTPLIVGNWKMNKTVAEAEQYIQGLLPRVGAVDEVEIAICPPYTALQAMVDSARGSSVQVYAQNMHWAESGAFTGEVSAAMLSELDVTGVLLGHSERRAHFGETDRALQAKVPYALEAQLLPILCVGETEEERERGDTERRLRHQVQEGLEKVAPERLGEVVIAYEPVWAIGTGLVATPEQAQEAVAFARALVADIDRDAGDAVRVLYGGSLNADNAEELLSLPDVDGALIGGASLDPASLARIVDTAIGVRAS</sequence>
<dbReference type="GO" id="GO:0006094">
    <property type="term" value="P:gluconeogenesis"/>
    <property type="evidence" value="ECO:0007669"/>
    <property type="project" value="UniProtKB-UniRule"/>
</dbReference>
<organism evidence="11">
    <name type="scientific">uncultured Solirubrobacteraceae bacterium</name>
    <dbReference type="NCBI Taxonomy" id="1162706"/>
    <lineage>
        <taxon>Bacteria</taxon>
        <taxon>Bacillati</taxon>
        <taxon>Actinomycetota</taxon>
        <taxon>Thermoleophilia</taxon>
        <taxon>Solirubrobacterales</taxon>
        <taxon>Solirubrobacteraceae</taxon>
        <taxon>environmental samples</taxon>
    </lineage>
</organism>
<dbReference type="EMBL" id="CADCVJ010000111">
    <property type="protein sequence ID" value="CAA9473262.1"/>
    <property type="molecule type" value="Genomic_DNA"/>
</dbReference>
<dbReference type="Pfam" id="PF00121">
    <property type="entry name" value="TIM"/>
    <property type="match status" value="1"/>
</dbReference>
<keyword evidence="8 9" id="KW-0413">Isomerase</keyword>
<comment type="pathway">
    <text evidence="1 9 10">Carbohydrate degradation; glycolysis; D-glyceraldehyde 3-phosphate from glycerone phosphate: step 1/1.</text>
</comment>
<dbReference type="GO" id="GO:0019563">
    <property type="term" value="P:glycerol catabolic process"/>
    <property type="evidence" value="ECO:0007669"/>
    <property type="project" value="TreeGrafter"/>
</dbReference>
<feature type="active site" description="Electrophile" evidence="9">
    <location>
        <position position="96"/>
    </location>
</feature>
<dbReference type="PANTHER" id="PTHR21139:SF42">
    <property type="entry name" value="TRIOSEPHOSPHATE ISOMERASE"/>
    <property type="match status" value="1"/>
</dbReference>
<dbReference type="InterPro" id="IPR013785">
    <property type="entry name" value="Aldolase_TIM"/>
</dbReference>
<keyword evidence="6 9" id="KW-0963">Cytoplasm</keyword>
<evidence type="ECO:0000256" key="6">
    <source>
        <dbReference type="ARBA" id="ARBA00022490"/>
    </source>
</evidence>
<feature type="binding site" evidence="9">
    <location>
        <begin position="10"/>
        <end position="12"/>
    </location>
    <ligand>
        <name>substrate</name>
    </ligand>
</feature>
<dbReference type="UniPathway" id="UPA00138"/>